<dbReference type="InterPro" id="IPR021683">
    <property type="entry name" value="DUF3267"/>
</dbReference>
<evidence type="ECO:0000313" key="2">
    <source>
        <dbReference type="EMBL" id="MBK1812187.1"/>
    </source>
</evidence>
<reference evidence="3" key="1">
    <citation type="submission" date="2021-01" db="EMBL/GenBank/DDBJ databases">
        <title>Genome public.</title>
        <authorList>
            <person name="Liu C."/>
            <person name="Sun Q."/>
        </authorList>
    </citation>
    <scope>NUCLEOTIDE SEQUENCE [LARGE SCALE GENOMIC DNA]</scope>
    <source>
        <strain evidence="3">YIM B02505</strain>
    </source>
</reference>
<feature type="transmembrane region" description="Helical" evidence="1">
    <location>
        <begin position="34"/>
        <end position="51"/>
    </location>
</feature>
<name>A0ABS1ES30_9CLOT</name>
<proteinExistence type="predicted"/>
<evidence type="ECO:0000256" key="1">
    <source>
        <dbReference type="SAM" id="Phobius"/>
    </source>
</evidence>
<comment type="caution">
    <text evidence="2">The sequence shown here is derived from an EMBL/GenBank/DDBJ whole genome shotgun (WGS) entry which is preliminary data.</text>
</comment>
<dbReference type="EMBL" id="JAENHN010000046">
    <property type="protein sequence ID" value="MBK1812187.1"/>
    <property type="molecule type" value="Genomic_DNA"/>
</dbReference>
<organism evidence="2 3">
    <name type="scientific">Clostridium yunnanense</name>
    <dbReference type="NCBI Taxonomy" id="2800325"/>
    <lineage>
        <taxon>Bacteria</taxon>
        <taxon>Bacillati</taxon>
        <taxon>Bacillota</taxon>
        <taxon>Clostridia</taxon>
        <taxon>Eubacteriales</taxon>
        <taxon>Clostridiaceae</taxon>
        <taxon>Clostridium</taxon>
    </lineage>
</organism>
<dbReference type="Pfam" id="PF11667">
    <property type="entry name" value="DUF3267"/>
    <property type="match status" value="1"/>
</dbReference>
<accession>A0ABS1ES30</accession>
<keyword evidence="1" id="KW-0812">Transmembrane</keyword>
<dbReference type="RefSeq" id="WP_200271144.1">
    <property type="nucleotide sequence ID" value="NZ_JAENHN010000046.1"/>
</dbReference>
<evidence type="ECO:0000313" key="3">
    <source>
        <dbReference type="Proteomes" id="UP000596739"/>
    </source>
</evidence>
<feature type="transmembrane region" description="Helical" evidence="1">
    <location>
        <begin position="103"/>
        <end position="122"/>
    </location>
</feature>
<keyword evidence="1" id="KW-1133">Transmembrane helix</keyword>
<sequence length="196" mass="23063">MISWFKSLPEKDIDYSEWSPFIKSTWIRRNFMKFVYLLMGILFISPDFLKYNNFKNQISNTIFTFINNSNLAYIASALCNILIILTIYFLHEFLHIVVIYKKCDLSITYNGGVFLWITPNAIMPKRQFWLYMTLPIIGLSIAPSIISAFMNGYLKSLLLYICWVNLVIASADIINSILILMKPNNTLFYRGYYRHE</sequence>
<gene>
    <name evidence="2" type="ORF">JHL18_16310</name>
</gene>
<feature type="transmembrane region" description="Helical" evidence="1">
    <location>
        <begin position="157"/>
        <end position="181"/>
    </location>
</feature>
<feature type="transmembrane region" description="Helical" evidence="1">
    <location>
        <begin position="128"/>
        <end position="150"/>
    </location>
</feature>
<keyword evidence="1" id="KW-0472">Membrane</keyword>
<feature type="transmembrane region" description="Helical" evidence="1">
    <location>
        <begin position="71"/>
        <end position="91"/>
    </location>
</feature>
<dbReference type="Proteomes" id="UP000596739">
    <property type="component" value="Unassembled WGS sequence"/>
</dbReference>
<protein>
    <submittedName>
        <fullName evidence="2">DUF3267 domain-containing protein</fullName>
    </submittedName>
</protein>
<keyword evidence="3" id="KW-1185">Reference proteome</keyword>